<comment type="caution">
    <text evidence="4">The sequence shown here is derived from an EMBL/GenBank/DDBJ whole genome shotgun (WGS) entry which is preliminary data.</text>
</comment>
<reference evidence="4" key="2">
    <citation type="journal article" date="2023" name="IMA Fungus">
        <title>Comparative genomic study of the Penicillium genus elucidates a diverse pangenome and 15 lateral gene transfer events.</title>
        <authorList>
            <person name="Petersen C."/>
            <person name="Sorensen T."/>
            <person name="Nielsen M.R."/>
            <person name="Sondergaard T.E."/>
            <person name="Sorensen J.L."/>
            <person name="Fitzpatrick D.A."/>
            <person name="Frisvad J.C."/>
            <person name="Nielsen K.L."/>
        </authorList>
    </citation>
    <scope>NUCLEOTIDE SEQUENCE</scope>
    <source>
        <strain evidence="4">IBT 16849</strain>
    </source>
</reference>
<keyword evidence="2" id="KW-0597">Phosphoprotein</keyword>
<evidence type="ECO:0000256" key="1">
    <source>
        <dbReference type="ARBA" id="ARBA00022450"/>
    </source>
</evidence>
<keyword evidence="5" id="KW-1185">Reference proteome</keyword>
<dbReference type="Gene3D" id="3.40.50.720">
    <property type="entry name" value="NAD(P)-binding Rossmann-like Domain"/>
    <property type="match status" value="1"/>
</dbReference>
<dbReference type="SUPFAM" id="SSF51735">
    <property type="entry name" value="NAD(P)-binding Rossmann-fold domains"/>
    <property type="match status" value="1"/>
</dbReference>
<gene>
    <name evidence="4" type="ORF">N7472_000109</name>
</gene>
<proteinExistence type="predicted"/>
<reference evidence="4" key="1">
    <citation type="submission" date="2022-11" db="EMBL/GenBank/DDBJ databases">
        <authorList>
            <person name="Petersen C."/>
        </authorList>
    </citation>
    <scope>NUCLEOTIDE SEQUENCE</scope>
    <source>
        <strain evidence="4">IBT 16849</strain>
    </source>
</reference>
<dbReference type="PANTHER" id="PTHR44845">
    <property type="entry name" value="CARRIER DOMAIN-CONTAINING PROTEIN"/>
    <property type="match status" value="1"/>
</dbReference>
<protein>
    <submittedName>
        <fullName evidence="4">Male sterility NAD-binding</fullName>
    </submittedName>
</protein>
<evidence type="ECO:0000259" key="3">
    <source>
        <dbReference type="Pfam" id="PF07993"/>
    </source>
</evidence>
<evidence type="ECO:0000256" key="2">
    <source>
        <dbReference type="ARBA" id="ARBA00022553"/>
    </source>
</evidence>
<dbReference type="Pfam" id="PF07993">
    <property type="entry name" value="NAD_binding_4"/>
    <property type="match status" value="1"/>
</dbReference>
<name>A0A9W9MZ24_9EURO</name>
<evidence type="ECO:0000313" key="4">
    <source>
        <dbReference type="EMBL" id="KAJ5209970.1"/>
    </source>
</evidence>
<dbReference type="Proteomes" id="UP001150879">
    <property type="component" value="Unassembled WGS sequence"/>
</dbReference>
<evidence type="ECO:0000313" key="5">
    <source>
        <dbReference type="Proteomes" id="UP001150879"/>
    </source>
</evidence>
<dbReference type="InterPro" id="IPR013120">
    <property type="entry name" value="FAR_NAD-bd"/>
</dbReference>
<feature type="domain" description="Thioester reductase (TE)" evidence="3">
    <location>
        <begin position="18"/>
        <end position="257"/>
    </location>
</feature>
<dbReference type="EMBL" id="JAPQKP010000001">
    <property type="protein sequence ID" value="KAJ5209970.1"/>
    <property type="molecule type" value="Genomic_DNA"/>
</dbReference>
<dbReference type="PANTHER" id="PTHR44845:SF6">
    <property type="entry name" value="BETA-ALANINE-ACTIVATING ENZYME"/>
    <property type="match status" value="1"/>
</dbReference>
<organism evidence="4 5">
    <name type="scientific">Penicillium cf. griseofulvum</name>
    <dbReference type="NCBI Taxonomy" id="2972120"/>
    <lineage>
        <taxon>Eukaryota</taxon>
        <taxon>Fungi</taxon>
        <taxon>Dikarya</taxon>
        <taxon>Ascomycota</taxon>
        <taxon>Pezizomycotina</taxon>
        <taxon>Eurotiomycetes</taxon>
        <taxon>Eurotiomycetidae</taxon>
        <taxon>Eurotiales</taxon>
        <taxon>Aspergillaceae</taxon>
        <taxon>Penicillium</taxon>
    </lineage>
</organism>
<dbReference type="AlphaFoldDB" id="A0A9W9MZ24"/>
<dbReference type="InterPro" id="IPR036291">
    <property type="entry name" value="NAD(P)-bd_dom_sf"/>
</dbReference>
<sequence>MKMRRMMQRHGGKMSISTGFVGGHHLQLLMEKPSVKQIACLARPKNGISAATRVQHALERYDLWPSTFDQIQKLLVLEGDLGDRELGLESQKFTWLANWASVIFHLGAKVNFFQSYREHHVSSVVGTCNALRLASSGRGKSIHYMSSIDAWGPTGCILGTKELYEDEPLERHIEGLQYDLGYSQSQWTAESSVRRMRDRGLPITIYRRGFIVGDSNTGTNNPDDFFTRFLAGCIQLGTFPRIEQRLEYVTVGYVLDALVHIASDNKHLGKSYSLLCPDVQQSVDVIGTCAVLNEAGYDVKVTSYKEWVEQLRQQPEDGLLAPLMPMLQEKVLGRLTRWKASQYSPVYRFDNTTEALKDNPGIKYTPFDTALLKKPIGFWNRKGFYLIRE</sequence>
<accession>A0A9W9MZ24</accession>
<keyword evidence="1" id="KW-0596">Phosphopantetheine</keyword>